<dbReference type="OrthoDB" id="3172332at2759"/>
<keyword evidence="6" id="KW-0539">Nucleus</keyword>
<keyword evidence="4" id="KW-0238">DNA-binding</keyword>
<evidence type="ECO:0000256" key="4">
    <source>
        <dbReference type="ARBA" id="ARBA00023125"/>
    </source>
</evidence>
<proteinExistence type="predicted"/>
<dbReference type="CDD" id="cd00067">
    <property type="entry name" value="GAL4"/>
    <property type="match status" value="1"/>
</dbReference>
<dbReference type="EMBL" id="MNBE01000024">
    <property type="protein sequence ID" value="OKP15083.1"/>
    <property type="molecule type" value="Genomic_DNA"/>
</dbReference>
<organism evidence="9 10">
    <name type="scientific">Penicillium subrubescens</name>
    <dbReference type="NCBI Taxonomy" id="1316194"/>
    <lineage>
        <taxon>Eukaryota</taxon>
        <taxon>Fungi</taxon>
        <taxon>Dikarya</taxon>
        <taxon>Ascomycota</taxon>
        <taxon>Pezizomycotina</taxon>
        <taxon>Eurotiomycetes</taxon>
        <taxon>Eurotiomycetidae</taxon>
        <taxon>Eurotiales</taxon>
        <taxon>Aspergillaceae</taxon>
        <taxon>Penicillium</taxon>
    </lineage>
</organism>
<feature type="region of interest" description="Disordered" evidence="7">
    <location>
        <begin position="1"/>
        <end position="21"/>
    </location>
</feature>
<protein>
    <recommendedName>
        <fullName evidence="8">Zn(2)-C6 fungal-type domain-containing protein</fullName>
    </recommendedName>
</protein>
<dbReference type="GO" id="GO:0000981">
    <property type="term" value="F:DNA-binding transcription factor activity, RNA polymerase II-specific"/>
    <property type="evidence" value="ECO:0007669"/>
    <property type="project" value="InterPro"/>
</dbReference>
<comment type="caution">
    <text evidence="9">The sequence shown here is derived from an EMBL/GenBank/DDBJ whole genome shotgun (WGS) entry which is preliminary data.</text>
</comment>
<dbReference type="STRING" id="1316194.A0A1Q5URI9"/>
<keyword evidence="2" id="KW-0862">Zinc</keyword>
<sequence>MAHVTEQLARRRRTSAPKKRTGCGTCKIRHKRCDEAKPICNICRKTGRICDGYIDPSTGRQFGGHADRNSPFLGIGPRTLFANEVEAQGFRFFETATEIQLAAALRNHGWTPPLLQLSHQDPAIRHAVIANGIMSRRYQASEISASTEPLANNLSQAALQQYCKAIACFRSQLGSNLDVNSPSLETAPACFVLLIMFEFMQGNASGLIIHLKHANKLAATFGGSRQTQFFIDLLALIETVAALWLNLDLSPADASPCLQELNKCPRPLSLPHGQISLYYDLSWINDDVLKWRHAVASAHVDSMTHAVDPKSFCAVSWRTIQSKLDTWHERWATRSPNEEDSAPHYYSLLRVNYLVTVLVVDAVHQRHLSAQPIQNEFTHSREPPKLDYFNEIFKSVAEVLEAGHSFSRYYPCAEEGPLEAAGLLPLFSFRHSFIQPLFYVAQHAPQASLRQRAIGLLMEKPWREGAWDSYIMGSIAKSSLGGIAGMH</sequence>
<evidence type="ECO:0000256" key="6">
    <source>
        <dbReference type="ARBA" id="ARBA00023242"/>
    </source>
</evidence>
<accession>A0A1Q5URI9</accession>
<dbReference type="InterPro" id="IPR052360">
    <property type="entry name" value="Transcr_Regulatory_Proteins"/>
</dbReference>
<evidence type="ECO:0000313" key="10">
    <source>
        <dbReference type="Proteomes" id="UP000186955"/>
    </source>
</evidence>
<dbReference type="InterPro" id="IPR001138">
    <property type="entry name" value="Zn2Cys6_DnaBD"/>
</dbReference>
<dbReference type="PROSITE" id="PS50048">
    <property type="entry name" value="ZN2_CY6_FUNGAL_2"/>
    <property type="match status" value="1"/>
</dbReference>
<reference evidence="9 10" key="1">
    <citation type="submission" date="2016-10" db="EMBL/GenBank/DDBJ databases">
        <title>Genome sequence of the ascomycete fungus Penicillium subrubescens.</title>
        <authorList>
            <person name="De Vries R.P."/>
            <person name="Peng M."/>
            <person name="Dilokpimol A."/>
            <person name="Hilden K."/>
            <person name="Makela M.R."/>
            <person name="Grigoriev I."/>
            <person name="Riley R."/>
            <person name="Granchi Z."/>
        </authorList>
    </citation>
    <scope>NUCLEOTIDE SEQUENCE [LARGE SCALE GENOMIC DNA]</scope>
    <source>
        <strain evidence="9 10">CBS 132785</strain>
    </source>
</reference>
<feature type="compositionally biased region" description="Basic residues" evidence="7">
    <location>
        <begin position="10"/>
        <end position="21"/>
    </location>
</feature>
<gene>
    <name evidence="9" type="ORF">PENSUB_2231</name>
</gene>
<evidence type="ECO:0000256" key="2">
    <source>
        <dbReference type="ARBA" id="ARBA00022833"/>
    </source>
</evidence>
<keyword evidence="1" id="KW-0479">Metal-binding</keyword>
<evidence type="ECO:0000256" key="1">
    <source>
        <dbReference type="ARBA" id="ARBA00022723"/>
    </source>
</evidence>
<dbReference type="PANTHER" id="PTHR36206:SF12">
    <property type="entry name" value="ASPERCRYPTIN BIOSYNTHESIS CLUSTER-SPECIFIC TRANSCRIPTION REGULATOR ATNN-RELATED"/>
    <property type="match status" value="1"/>
</dbReference>
<evidence type="ECO:0000313" key="9">
    <source>
        <dbReference type="EMBL" id="OKP15083.1"/>
    </source>
</evidence>
<name>A0A1Q5URI9_9EURO</name>
<dbReference type="SMART" id="SM00066">
    <property type="entry name" value="GAL4"/>
    <property type="match status" value="1"/>
</dbReference>
<dbReference type="InterPro" id="IPR036864">
    <property type="entry name" value="Zn2-C6_fun-type_DNA-bd_sf"/>
</dbReference>
<dbReference type="Pfam" id="PF11951">
    <property type="entry name" value="Fungal_trans_2"/>
    <property type="match status" value="1"/>
</dbReference>
<dbReference type="Proteomes" id="UP000186955">
    <property type="component" value="Unassembled WGS sequence"/>
</dbReference>
<dbReference type="Pfam" id="PF00172">
    <property type="entry name" value="Zn_clus"/>
    <property type="match status" value="1"/>
</dbReference>
<dbReference type="GO" id="GO:0003677">
    <property type="term" value="F:DNA binding"/>
    <property type="evidence" value="ECO:0007669"/>
    <property type="project" value="UniProtKB-KW"/>
</dbReference>
<evidence type="ECO:0000256" key="5">
    <source>
        <dbReference type="ARBA" id="ARBA00023163"/>
    </source>
</evidence>
<keyword evidence="5" id="KW-0804">Transcription</keyword>
<evidence type="ECO:0000256" key="7">
    <source>
        <dbReference type="SAM" id="MobiDB-lite"/>
    </source>
</evidence>
<feature type="domain" description="Zn(2)-C6 fungal-type" evidence="8">
    <location>
        <begin position="22"/>
        <end position="50"/>
    </location>
</feature>
<dbReference type="InterPro" id="IPR021858">
    <property type="entry name" value="Fun_TF"/>
</dbReference>
<dbReference type="PANTHER" id="PTHR36206">
    <property type="entry name" value="ASPERCRYPTIN BIOSYNTHESIS CLUSTER-SPECIFIC TRANSCRIPTION REGULATOR ATNN-RELATED"/>
    <property type="match status" value="1"/>
</dbReference>
<dbReference type="AlphaFoldDB" id="A0A1Q5URI9"/>
<evidence type="ECO:0000259" key="8">
    <source>
        <dbReference type="PROSITE" id="PS50048"/>
    </source>
</evidence>
<evidence type="ECO:0000256" key="3">
    <source>
        <dbReference type="ARBA" id="ARBA00023015"/>
    </source>
</evidence>
<dbReference type="SUPFAM" id="SSF57701">
    <property type="entry name" value="Zn2/Cys6 DNA-binding domain"/>
    <property type="match status" value="1"/>
</dbReference>
<dbReference type="GO" id="GO:0008270">
    <property type="term" value="F:zinc ion binding"/>
    <property type="evidence" value="ECO:0007669"/>
    <property type="project" value="InterPro"/>
</dbReference>
<keyword evidence="3" id="KW-0805">Transcription regulation</keyword>
<keyword evidence="10" id="KW-1185">Reference proteome</keyword>
<dbReference type="PROSITE" id="PS00463">
    <property type="entry name" value="ZN2_CY6_FUNGAL_1"/>
    <property type="match status" value="1"/>
</dbReference>